<feature type="region of interest" description="Disordered" evidence="1">
    <location>
        <begin position="520"/>
        <end position="549"/>
    </location>
</feature>
<dbReference type="SUPFAM" id="SSF54001">
    <property type="entry name" value="Cysteine proteinases"/>
    <property type="match status" value="1"/>
</dbReference>
<feature type="region of interest" description="Disordered" evidence="1">
    <location>
        <begin position="1"/>
        <end position="21"/>
    </location>
</feature>
<evidence type="ECO:0000313" key="5">
    <source>
        <dbReference type="RefSeq" id="XP_022302027.1"/>
    </source>
</evidence>
<reference evidence="5" key="1">
    <citation type="submission" date="2025-08" db="UniProtKB">
        <authorList>
            <consortium name="RefSeq"/>
        </authorList>
    </citation>
    <scope>IDENTIFICATION</scope>
    <source>
        <tissue evidence="5">Whole sample</tissue>
    </source>
</reference>
<dbReference type="Pfam" id="PF04843">
    <property type="entry name" value="Herpes_teg_N"/>
    <property type="match status" value="1"/>
</dbReference>
<sequence>MPRKRFWKKSNAKKELRTNGTEETGLMKNSKTIFDLDLTEETGLFKNSKTISDIRMTEETGLVQNSKTNVDPEEPALRLQKNRKTLNTCSKLCDMNLLNDSGDMNLLNDSAEMNLLNDSAELNIEDKIANKAQNEPLNNALAISVKSAKNSEIEQTRKLMFGSFHQGDDSFSPFSRGSQCTCIALTMLLKSYERFSFTTEFIDRTLIAGDMLYSETLKRLQAKGKFVHKLLQFDELPMNVTLGDNHHIIKKYDLIWGLVVSDENNQVQTLHQSLDEAFKLSKYVLVMLGAICSALYKVSDNEYYFFDSHSHDSGGMSCCDGKSVLVLNKSIDDTVLFMYNMYISMHIDLTTQFEILPVSISTLCHSFPDKDPLQKQYCRLDEKVSFMSIYGKEDESRKEYMRKYMQEKRKNDQFRQAEQTKNKLARSLKRQNFEVKEKERQMDTNARKFKRLNVEVKEKERQMDTNARKLKRQNIEVKEKERQMNTNTRKLKRQNVEVKEKERQMNTNTRKLKRQNVGVKELENKRETAARKSKRQNVEVKEKERQMDTNARKLKRQKIEIREKEQEQDRVYKKRCREDPSFLEAERLKKQAKRCNNFYKQTEKVYSRESKQGRRTDKDFCEMENERQRRGRFGITIEDCIRKFHGHIQLGPVYICSCCQQTWFKESVLKVENSSLDERQKTKFLTHSLSVENSEWICNTCYSSIKEDRIPKLSVLNGMKWPCKPKELELFPLEERLVSLRIPFMQIRELPRGGQYSVKGNIVNVPVDIQPTVNSLPRKLDENVTVPVRLKKRLSYQKCDYHENVRPTKVLMALHWLMNNSDFYKNANINVDDTWFHEITTSANEIVQELVGIHKSCLNNQSTEHDDSNDSDGFCEVHDVATEGNCDTLLDDASRDMNQVYTFAPGEGQRPLSLYQDETAEYLSFPTIFCGKRRLQDDKGIVHVSYADIAKWELRSVDRRAAQSVPNLFFKLKKIQIKQVTDKCNLALRKCKTKGKILQPVI</sequence>
<dbReference type="AlphaFoldDB" id="A0A8B8BF95"/>
<organism evidence="4 5">
    <name type="scientific">Crassostrea virginica</name>
    <name type="common">Eastern oyster</name>
    <dbReference type="NCBI Taxonomy" id="6565"/>
    <lineage>
        <taxon>Eukaryota</taxon>
        <taxon>Metazoa</taxon>
        <taxon>Spiralia</taxon>
        <taxon>Lophotrochozoa</taxon>
        <taxon>Mollusca</taxon>
        <taxon>Bivalvia</taxon>
        <taxon>Autobranchia</taxon>
        <taxon>Pteriomorphia</taxon>
        <taxon>Ostreida</taxon>
        <taxon>Ostreoidea</taxon>
        <taxon>Ostreidae</taxon>
        <taxon>Crassostrea</taxon>
    </lineage>
</organism>
<dbReference type="InterPro" id="IPR038765">
    <property type="entry name" value="Papain-like_cys_pep_sf"/>
</dbReference>
<name>A0A8B8BF95_CRAVI</name>
<evidence type="ECO:0000313" key="4">
    <source>
        <dbReference type="Proteomes" id="UP000694844"/>
    </source>
</evidence>
<feature type="domain" description="Peptidase C76" evidence="2">
    <location>
        <begin position="163"/>
        <end position="314"/>
    </location>
</feature>
<evidence type="ECO:0000259" key="3">
    <source>
        <dbReference type="Pfam" id="PF20209"/>
    </source>
</evidence>
<evidence type="ECO:0000256" key="1">
    <source>
        <dbReference type="SAM" id="MobiDB-lite"/>
    </source>
</evidence>
<keyword evidence="4" id="KW-1185">Reference proteome</keyword>
<proteinExistence type="predicted"/>
<accession>A0A8B8BF95</accession>
<feature type="compositionally biased region" description="Basic residues" evidence="1">
    <location>
        <begin position="1"/>
        <end position="11"/>
    </location>
</feature>
<dbReference type="GeneID" id="111110016"/>
<dbReference type="KEGG" id="cvn:111110016"/>
<dbReference type="InterPro" id="IPR006928">
    <property type="entry name" value="Herpes_teg_USP"/>
</dbReference>
<dbReference type="RefSeq" id="XP_022302027.1">
    <property type="nucleotide sequence ID" value="XM_022446319.1"/>
</dbReference>
<dbReference type="InterPro" id="IPR046700">
    <property type="entry name" value="DUF6570"/>
</dbReference>
<dbReference type="OrthoDB" id="6133774at2759"/>
<protein>
    <submittedName>
        <fullName evidence="5">Interaptin-like</fullName>
    </submittedName>
</protein>
<dbReference type="Proteomes" id="UP000694844">
    <property type="component" value="Chromosome 8"/>
</dbReference>
<dbReference type="Gene3D" id="3.90.70.120">
    <property type="match status" value="1"/>
</dbReference>
<feature type="domain" description="DUF6570" evidence="3">
    <location>
        <begin position="708"/>
        <end position="833"/>
    </location>
</feature>
<evidence type="ECO:0000259" key="2">
    <source>
        <dbReference type="Pfam" id="PF04843"/>
    </source>
</evidence>
<dbReference type="Pfam" id="PF20209">
    <property type="entry name" value="DUF6570"/>
    <property type="match status" value="1"/>
</dbReference>
<gene>
    <name evidence="5" type="primary">LOC111110016</name>
</gene>